<dbReference type="HOGENOM" id="CLU_1901243_0_0_1"/>
<sequence length="130" mass="14338">MPNVRAVMDGALVMCLTQHHHYHEPKPKGCDTSSYNALVSKGSMSLMNRSLEVPRTLTNTRYIQMNTLKQLTKGIKGSIARQSVIQSPSTTPGFKRHGHFRHLPFGSSYEVPLGSYVNGNLAATSVPAYH</sequence>
<dbReference type="InParanoid" id="Q1K671"/>
<dbReference type="OrthoDB" id="10391858at2759"/>
<reference evidence="1" key="1">
    <citation type="journal article" date="2003" name="Nature">
        <title>The genome sequence of the filamentous fungus Neurospora crassa.</title>
        <authorList>
            <person name="Galagan J.E."/>
            <person name="Calvo S.E."/>
            <person name="Borkovich K.A."/>
            <person name="Selker E.U."/>
            <person name="Read N.D."/>
            <person name="Jaffe D."/>
            <person name="FitzHugh W."/>
            <person name="Ma L.J."/>
            <person name="Smirnov S."/>
            <person name="Purcell S."/>
            <person name="Rehman B."/>
            <person name="Elkins T."/>
            <person name="Engels R."/>
            <person name="Wang S."/>
            <person name="Nielsen C.B."/>
            <person name="Butler J."/>
            <person name="Endrizzi M."/>
            <person name="Qui D."/>
            <person name="Ianakiev P."/>
            <person name="Bell-Pedersen D."/>
            <person name="Nelson M.A."/>
            <person name="Werner-Washburne M."/>
            <person name="Selitrennikoff C.P."/>
            <person name="Kinsey J.A."/>
            <person name="Braun E.L."/>
            <person name="Zelter A."/>
            <person name="Schulte U."/>
            <person name="Kothe G.O."/>
            <person name="Jedd G."/>
            <person name="Mewes W."/>
            <person name="Staben C."/>
            <person name="Marcotte E."/>
            <person name="Greenberg D."/>
            <person name="Roy A."/>
            <person name="Foley K."/>
            <person name="Naylor J."/>
            <person name="Stange-Thomann N."/>
            <person name="Barrett R."/>
            <person name="Gnerre S."/>
            <person name="Kamal M."/>
            <person name="Kamvysselis M."/>
            <person name="Mauceli E."/>
            <person name="Bielke C."/>
            <person name="Rudd S."/>
            <person name="Frishman D."/>
            <person name="Krystofova S."/>
            <person name="Rasmussen C."/>
            <person name="Metzenberg R.L."/>
            <person name="Perkins D.D."/>
            <person name="Kroken S."/>
            <person name="Cogoni C."/>
            <person name="Macino G."/>
            <person name="Catcheside D."/>
            <person name="Li W."/>
            <person name="Pratt R.J."/>
            <person name="Osmani S.A."/>
            <person name="DeSouza C.P."/>
            <person name="Glass L."/>
            <person name="Orbach M.J."/>
            <person name="Berglund J.A."/>
            <person name="Voelker R."/>
            <person name="Yarden O."/>
            <person name="Plamann M."/>
            <person name="Seiler S."/>
            <person name="Dunlap J."/>
            <person name="Radford A."/>
            <person name="Aramayo R."/>
            <person name="Natvig D.O."/>
            <person name="Alex L.A."/>
            <person name="Mannhaupt G."/>
            <person name="Ebbole D.J."/>
            <person name="Freitag M."/>
            <person name="Paulsen I."/>
            <person name="Sachs M.S."/>
            <person name="Lander E.S."/>
            <person name="Nusbaum C."/>
            <person name="Birren B."/>
        </authorList>
    </citation>
    <scope>NUCLEOTIDE SEQUENCE [LARGE SCALE GENOMIC DNA]</scope>
    <source>
        <strain evidence="1">OR74A</strain>
    </source>
</reference>
<evidence type="ECO:0000313" key="2">
    <source>
        <dbReference type="Proteomes" id="UP000001805"/>
    </source>
</evidence>
<dbReference type="KEGG" id="ncr:NCU08918"/>
<dbReference type="Proteomes" id="UP000001805">
    <property type="component" value="Chromosome 2, Linkage Group V"/>
</dbReference>
<keyword evidence="2" id="KW-1185">Reference proteome</keyword>
<dbReference type="PaxDb" id="5141-EFNCRP00000008816"/>
<name>Q1K671_NEUCR</name>
<accession>Q1K671</accession>
<dbReference type="EMBL" id="CM002240">
    <property type="protein sequence ID" value="EAA29451.1"/>
    <property type="molecule type" value="Genomic_DNA"/>
</dbReference>
<reference evidence="1" key="2">
    <citation type="submission" date="2013-04" db="EMBL/GenBank/DDBJ databases">
        <title>The Genome Sequence of Neurospora crassa strain OR74A.</title>
        <authorList>
            <consortium name="The Broad Institute Genome Sequencing Platform"/>
            <person name="Galagan J."/>
            <person name="Henn M.R."/>
            <person name="Hood H."/>
            <person name="Radford A."/>
            <person name="Collins R.A."/>
            <person name="Walker B."/>
            <person name="Young S.K."/>
            <person name="Zeng Q."/>
            <person name="Gargeya S."/>
            <person name="Fitzgerald M."/>
            <person name="Haas B."/>
            <person name="Abouelleil A."/>
            <person name="Allen A.W."/>
            <person name="Alvarado L."/>
            <person name="Arachchi H.M."/>
            <person name="Berlin A."/>
            <person name="Chapman S.B."/>
            <person name="Chen Z."/>
            <person name="Gainer-Dewar J."/>
            <person name="Gnerre S."/>
            <person name="Goldberg J."/>
            <person name="Griggs A."/>
            <person name="Gujja S."/>
            <person name="Hansen M."/>
            <person name="Howarth C."/>
            <person name="Imamovic A."/>
            <person name="Ireland A."/>
            <person name="Larimer J.B."/>
            <person name="McCowan C."/>
            <person name="Murphy C."/>
            <person name="Pearson M.D."/>
            <person name="Poon T.W."/>
            <person name="Priest M."/>
            <person name="Roberts A."/>
            <person name="Saif S."/>
            <person name="Shea T.D."/>
            <person name="Sisk P."/>
            <person name="Shea T."/>
            <person name="Sykes S."/>
            <person name="Zucker J."/>
            <person name="Kodira C."/>
            <person name="Bowman B."/>
            <person name="Colot H."/>
            <person name="Ebbole D."/>
            <person name="Rasmussen C."/>
            <person name="Baker C."/>
            <person name="Kalkman E."/>
            <person name="Chen C.-H."/>
            <person name="Shi M."/>
            <person name="Mathur R."/>
            <person name="Lambreghts R."/>
            <person name="Collopy P."/>
            <person name="Mehra A."/>
            <person name="Schweredtfeger C."/>
            <person name="Hong C."/>
            <person name="Belden W."/>
            <person name="Glass N.L."/>
            <person name="Borkovich K."/>
            <person name="Dunlap J."/>
            <person name="Lander E."/>
            <person name="Wortman J."/>
            <person name="Nusbaum C."/>
            <person name="Sachs M."/>
            <person name="Birren B."/>
        </authorList>
    </citation>
    <scope>NUCLEOTIDE SEQUENCE</scope>
    <source>
        <strain evidence="1">OR74A</strain>
    </source>
</reference>
<protein>
    <submittedName>
        <fullName evidence="1">Uncharacterized protein</fullName>
    </submittedName>
</protein>
<proteinExistence type="predicted"/>
<dbReference type="AlphaFoldDB" id="Q1K671"/>
<gene>
    <name evidence="1" type="ORF">NCU08918</name>
</gene>
<organism evidence="1 2">
    <name type="scientific">Neurospora crassa (strain ATCC 24698 / 74-OR23-1A / CBS 708.71 / DSM 1257 / FGSC 987)</name>
    <dbReference type="NCBI Taxonomy" id="367110"/>
    <lineage>
        <taxon>Eukaryota</taxon>
        <taxon>Fungi</taxon>
        <taxon>Dikarya</taxon>
        <taxon>Ascomycota</taxon>
        <taxon>Pezizomycotina</taxon>
        <taxon>Sordariomycetes</taxon>
        <taxon>Sordariomycetidae</taxon>
        <taxon>Sordariales</taxon>
        <taxon>Sordariaceae</taxon>
        <taxon>Neurospora</taxon>
    </lineage>
</organism>
<dbReference type="OMA" id="NTDSWAT"/>
<dbReference type="RefSeq" id="XP_958687.1">
    <property type="nucleotide sequence ID" value="XM_953594.1"/>
</dbReference>
<dbReference type="GeneID" id="3874825"/>
<dbReference type="VEuPathDB" id="FungiDB:NCU08918"/>
<evidence type="ECO:0000313" key="1">
    <source>
        <dbReference type="EMBL" id="EAA29451.1"/>
    </source>
</evidence>